<name>A0A919X9R1_9BACI</name>
<organism evidence="2 3">
    <name type="scientific">Ornithinibacillus bavariensis</name>
    <dbReference type="NCBI Taxonomy" id="545502"/>
    <lineage>
        <taxon>Bacteria</taxon>
        <taxon>Bacillati</taxon>
        <taxon>Bacillota</taxon>
        <taxon>Bacilli</taxon>
        <taxon>Bacillales</taxon>
        <taxon>Bacillaceae</taxon>
        <taxon>Ornithinibacillus</taxon>
    </lineage>
</organism>
<dbReference type="PIRSF" id="PIRSF021383">
    <property type="entry name" value="YunB"/>
    <property type="match status" value="1"/>
</dbReference>
<keyword evidence="1" id="KW-0812">Transmembrane</keyword>
<dbReference type="RefSeq" id="WP_212922097.1">
    <property type="nucleotide sequence ID" value="NZ_BORP01000008.1"/>
</dbReference>
<dbReference type="EMBL" id="BORP01000008">
    <property type="protein sequence ID" value="GIO28641.1"/>
    <property type="molecule type" value="Genomic_DNA"/>
</dbReference>
<protein>
    <submittedName>
        <fullName evidence="2">Sporulation protein YunB</fullName>
    </submittedName>
</protein>
<gene>
    <name evidence="2" type="primary">yunB</name>
    <name evidence="2" type="ORF">J43TS3_32520</name>
</gene>
<evidence type="ECO:0000313" key="2">
    <source>
        <dbReference type="EMBL" id="GIO28641.1"/>
    </source>
</evidence>
<keyword evidence="3" id="KW-1185">Reference proteome</keyword>
<reference evidence="2" key="1">
    <citation type="submission" date="2021-03" db="EMBL/GenBank/DDBJ databases">
        <title>Antimicrobial resistance genes in bacteria isolated from Japanese honey, and their potential for conferring macrolide and lincosamide resistance in the American foulbrood pathogen Paenibacillus larvae.</title>
        <authorList>
            <person name="Okamoto M."/>
            <person name="Kumagai M."/>
            <person name="Kanamori H."/>
            <person name="Takamatsu D."/>
        </authorList>
    </citation>
    <scope>NUCLEOTIDE SEQUENCE</scope>
    <source>
        <strain evidence="2">J43TS3</strain>
    </source>
</reference>
<keyword evidence="1" id="KW-1133">Transmembrane helix</keyword>
<comment type="caution">
    <text evidence="2">The sequence shown here is derived from an EMBL/GenBank/DDBJ whole genome shotgun (WGS) entry which is preliminary data.</text>
</comment>
<dbReference type="NCBIfam" id="TIGR02832">
    <property type="entry name" value="spo_yunB"/>
    <property type="match status" value="1"/>
</dbReference>
<dbReference type="Pfam" id="PF09560">
    <property type="entry name" value="Spore_YunB"/>
    <property type="match status" value="1"/>
</dbReference>
<sequence>MKRHRMGFRGRGTPPQARYVIMISFILFIVITYFSLQFIDEKITPTIMEVAERKTTEFATRGINAAVKFAEEYTFEDIAITEKNAQGNISIVDWDSSVVNKINRAATDRVEEFFHSMNRGTPPHYSDPLGEPDVYGDTVDELVDRDPTVIEIPIGQATGNSILANLGPKIPVNLELVGSVRTELVQEVEELGINNVFVSIYVQVDADVQIVVPFTTSVTPVSTRILIGKSLVMGEVPDFYGGAGGNPSIAIPKENLQDEK</sequence>
<accession>A0A919X9R1</accession>
<dbReference type="InterPro" id="IPR014197">
    <property type="entry name" value="Sporulation_prot_YunB"/>
</dbReference>
<dbReference type="AlphaFoldDB" id="A0A919X9R1"/>
<proteinExistence type="predicted"/>
<evidence type="ECO:0000256" key="1">
    <source>
        <dbReference type="SAM" id="Phobius"/>
    </source>
</evidence>
<dbReference type="Proteomes" id="UP000676917">
    <property type="component" value="Unassembled WGS sequence"/>
</dbReference>
<feature type="transmembrane region" description="Helical" evidence="1">
    <location>
        <begin position="20"/>
        <end position="39"/>
    </location>
</feature>
<keyword evidence="1" id="KW-0472">Membrane</keyword>
<evidence type="ECO:0000313" key="3">
    <source>
        <dbReference type="Proteomes" id="UP000676917"/>
    </source>
</evidence>